<dbReference type="PRINTS" id="PR00702">
    <property type="entry name" value="ACRIFLAVINRP"/>
</dbReference>
<proteinExistence type="predicted"/>
<evidence type="ECO:0000313" key="2">
    <source>
        <dbReference type="EMBL" id="UWZ84549.1"/>
    </source>
</evidence>
<keyword evidence="1" id="KW-0472">Membrane</keyword>
<feature type="transmembrane region" description="Helical" evidence="1">
    <location>
        <begin position="1035"/>
        <end position="1061"/>
    </location>
</feature>
<dbReference type="AlphaFoldDB" id="A0A9J7BU82"/>
<evidence type="ECO:0000256" key="1">
    <source>
        <dbReference type="SAM" id="Phobius"/>
    </source>
</evidence>
<dbReference type="Proteomes" id="UP001059380">
    <property type="component" value="Chromosome"/>
</dbReference>
<dbReference type="Gene3D" id="3.30.70.1440">
    <property type="entry name" value="Multidrug efflux transporter AcrB pore domain"/>
    <property type="match status" value="1"/>
</dbReference>
<evidence type="ECO:0000313" key="3">
    <source>
        <dbReference type="Proteomes" id="UP001059380"/>
    </source>
</evidence>
<feature type="transmembrane region" description="Helical" evidence="1">
    <location>
        <begin position="932"/>
        <end position="952"/>
    </location>
</feature>
<feature type="transmembrane region" description="Helical" evidence="1">
    <location>
        <begin position="958"/>
        <end position="981"/>
    </location>
</feature>
<sequence length="1077" mass="117248">MPKFALKYPFFILMICLVVALVGTFSVLQMPVDLFPQIDMPVVVVATFYNGMPPQQIESDITNTFERFFTLAANVDHSESRSLTGVSLIKIYFKPGTDPNVAVSNIANLAMADLRRLPPGTLPPVVLGMDASTQPVCLVTLKGQGLNETSLKDLAQFQVRNQISSVQGASVPQPYGGTYRQIQIYVDPLKLEAHNLSLNDVVQSVNSSNLILPAGDVRIGSKDFNIYANSQFPDAKSMNAMPLKTVGNSSVLVADVGKAVDSGALQYNIVRIDGQRSVYVPIFKQGGNSNTITIVNGIKAAVKKLVDIPESLKTDVVFDQSVFVKLAISNVIREAGIGLVLTGMMILIFLGSPRATVAVLLAVPLSMVVCLMIDNYMGGSINTMVLGGLALVFSRLIDNGVIVLENIFRHMEEGESVYVASENGGQEVAMAVLAATFTTAIVFFPVTFFHGVSKYIFTPLALGVVLSIFASYFFAMTVVPLYCAKFINVHDEEGDHKNKKTGYFARFDRWFNAKFQRMLDWYEGLAYRAMKRPAFTAGVILGAVALLLVASFPFLGRAYFPRTDPGQFVINLRMPAGTRLEVSNDYVAKVEEIIRKTVAPADMDMIVSNIGVYPDLSAIYTSNASMDTAFVQTSLKEEHHIGSYEYMRRVQREVERQMPELSAYYQAGGLVDAVINQGLPAPIDIQIRSQNMDKSYNLATQLAAKIQAMPNVRNVYIPQSLDYPGLELNIDRQRASLVGLNAKEVVDDVITALTSSGMVAPSFWIDPHTGNNYLVTVQYANHWINHMSMQDLENIPLRAKRNPGFTPAQQARQAGVVPAALEGGSSGGGVVTLGSVADIHQINTPTEVDHNQIRRVIDVYVSPKTEALQGIGKQIDNLVAHTQHDKNTVLQVRGAVVSMNESFKDFGLGLIIAVLLVYLILMAQFTSFIDPFIILMAIPPGLLGVVVFLILTGSTLNIMSLMGVIMMTGVVVSNSILIVEFSNVLHERGLPLMEATVQSCKVRLRPILMTSLATLLGMIPMALGLEAGSEQYAPLARAIIGGLGVSVVVTMFLVPAVYLAIHGRREKDQPVVEGGLA</sequence>
<accession>A0A9J7BU82</accession>
<dbReference type="PANTHER" id="PTHR32063:SF8">
    <property type="entry name" value="CATION EFFLUX PROTEIN"/>
    <property type="match status" value="1"/>
</dbReference>
<organism evidence="2 3">
    <name type="scientific">Occallatibacter riparius</name>
    <dbReference type="NCBI Taxonomy" id="1002689"/>
    <lineage>
        <taxon>Bacteria</taxon>
        <taxon>Pseudomonadati</taxon>
        <taxon>Acidobacteriota</taxon>
        <taxon>Terriglobia</taxon>
        <taxon>Terriglobales</taxon>
        <taxon>Acidobacteriaceae</taxon>
        <taxon>Occallatibacter</taxon>
    </lineage>
</organism>
<dbReference type="Gene3D" id="3.30.2090.10">
    <property type="entry name" value="Multidrug efflux transporter AcrB TolC docking domain, DN and DC subdomains"/>
    <property type="match status" value="2"/>
</dbReference>
<dbReference type="KEGG" id="orp:MOP44_01115"/>
<dbReference type="SUPFAM" id="SSF82714">
    <property type="entry name" value="Multidrug efflux transporter AcrB TolC docking domain, DN and DC subdomains"/>
    <property type="match status" value="1"/>
</dbReference>
<dbReference type="RefSeq" id="WP_260794055.1">
    <property type="nucleotide sequence ID" value="NZ_CP093313.1"/>
</dbReference>
<gene>
    <name evidence="2" type="ORF">MOP44_01115</name>
</gene>
<feature type="transmembrane region" description="Helical" evidence="1">
    <location>
        <begin position="455"/>
        <end position="475"/>
    </location>
</feature>
<feature type="transmembrane region" description="Helical" evidence="1">
    <location>
        <begin position="534"/>
        <end position="555"/>
    </location>
</feature>
<reference evidence="2" key="1">
    <citation type="submission" date="2021-04" db="EMBL/GenBank/DDBJ databases">
        <title>Phylogenetic analysis of Acidobacteriaceae.</title>
        <authorList>
            <person name="Qiu L."/>
            <person name="Zhang Q."/>
        </authorList>
    </citation>
    <scope>NUCLEOTIDE SEQUENCE</scope>
    <source>
        <strain evidence="2">DSM 25168</strain>
    </source>
</reference>
<keyword evidence="1" id="KW-0812">Transmembrane</keyword>
<dbReference type="InterPro" id="IPR001036">
    <property type="entry name" value="Acrflvin-R"/>
</dbReference>
<dbReference type="InterPro" id="IPR027463">
    <property type="entry name" value="AcrB_DN_DC_subdom"/>
</dbReference>
<feature type="transmembrane region" description="Helical" evidence="1">
    <location>
        <begin position="428"/>
        <end position="449"/>
    </location>
</feature>
<keyword evidence="1" id="KW-1133">Transmembrane helix</keyword>
<dbReference type="EMBL" id="CP093313">
    <property type="protein sequence ID" value="UWZ84549.1"/>
    <property type="molecule type" value="Genomic_DNA"/>
</dbReference>
<feature type="transmembrane region" description="Helical" evidence="1">
    <location>
        <begin position="1002"/>
        <end position="1023"/>
    </location>
</feature>
<dbReference type="Gene3D" id="3.30.70.1320">
    <property type="entry name" value="Multidrug efflux transporter AcrB pore domain like"/>
    <property type="match status" value="1"/>
</dbReference>
<feature type="transmembrane region" description="Helical" evidence="1">
    <location>
        <begin position="331"/>
        <end position="350"/>
    </location>
</feature>
<dbReference type="Pfam" id="PF00873">
    <property type="entry name" value="ACR_tran"/>
    <property type="match status" value="1"/>
</dbReference>
<name>A0A9J7BU82_9BACT</name>
<dbReference type="PANTHER" id="PTHR32063">
    <property type="match status" value="1"/>
</dbReference>
<keyword evidence="3" id="KW-1185">Reference proteome</keyword>
<dbReference type="GO" id="GO:0042910">
    <property type="term" value="F:xenobiotic transmembrane transporter activity"/>
    <property type="evidence" value="ECO:0007669"/>
    <property type="project" value="TreeGrafter"/>
</dbReference>
<dbReference type="SUPFAM" id="SSF82866">
    <property type="entry name" value="Multidrug efflux transporter AcrB transmembrane domain"/>
    <property type="match status" value="2"/>
</dbReference>
<dbReference type="Gene3D" id="1.20.1640.10">
    <property type="entry name" value="Multidrug efflux transporter AcrB transmembrane domain"/>
    <property type="match status" value="2"/>
</dbReference>
<dbReference type="SUPFAM" id="SSF82693">
    <property type="entry name" value="Multidrug efflux transporter AcrB pore domain, PN1, PN2, PC1 and PC2 subdomains"/>
    <property type="match status" value="2"/>
</dbReference>
<dbReference type="GO" id="GO:0005886">
    <property type="term" value="C:plasma membrane"/>
    <property type="evidence" value="ECO:0007669"/>
    <property type="project" value="TreeGrafter"/>
</dbReference>
<protein>
    <submittedName>
        <fullName evidence="2">Efflux RND transporter permease subunit</fullName>
    </submittedName>
</protein>
<feature type="transmembrane region" description="Helical" evidence="1">
    <location>
        <begin position="906"/>
        <end position="925"/>
    </location>
</feature>
<dbReference type="Gene3D" id="3.30.70.1430">
    <property type="entry name" value="Multidrug efflux transporter AcrB pore domain"/>
    <property type="match status" value="2"/>
</dbReference>